<evidence type="ECO:0000256" key="13">
    <source>
        <dbReference type="PIRSR" id="PIRSR000239-1"/>
    </source>
</evidence>
<keyword evidence="6 15" id="KW-0560">Oxidoreductase</keyword>
<organism evidence="15">
    <name type="scientific">uncultured Pleomorphomonas sp</name>
    <dbReference type="NCBI Taxonomy" id="442121"/>
    <lineage>
        <taxon>Bacteria</taxon>
        <taxon>Pseudomonadati</taxon>
        <taxon>Pseudomonadota</taxon>
        <taxon>Alphaproteobacteria</taxon>
        <taxon>Hyphomicrobiales</taxon>
        <taxon>Pleomorphomonadaceae</taxon>
        <taxon>Pleomorphomonas</taxon>
        <taxon>environmental samples</taxon>
    </lineage>
</organism>
<comment type="subunit">
    <text evidence="2">Monomer.</text>
</comment>
<name>A0A212KYC7_9HYPH</name>
<evidence type="ECO:0000256" key="3">
    <source>
        <dbReference type="ARBA" id="ARBA00013017"/>
    </source>
</evidence>
<dbReference type="PROSITE" id="PS51352">
    <property type="entry name" value="THIOREDOXIN_2"/>
    <property type="match status" value="1"/>
</dbReference>
<feature type="active site" description="Cysteine sulfenic acid (-SOH) intermediate; for peroxidase activity" evidence="13">
    <location>
        <position position="45"/>
    </location>
</feature>
<dbReference type="PANTHER" id="PTHR42801:SF4">
    <property type="entry name" value="AHPC_TSA FAMILY PROTEIN"/>
    <property type="match status" value="1"/>
</dbReference>
<dbReference type="InterPro" id="IPR024706">
    <property type="entry name" value="Peroxiredoxin_AhpC-typ"/>
</dbReference>
<protein>
    <recommendedName>
        <fullName evidence="3">thioredoxin-dependent peroxiredoxin</fullName>
        <ecNumber evidence="3">1.11.1.24</ecNumber>
    </recommendedName>
    <alternativeName>
        <fullName evidence="9">Thioredoxin peroxidase</fullName>
    </alternativeName>
    <alternativeName>
        <fullName evidence="11">Thioredoxin-dependent peroxiredoxin Bcp</fullName>
    </alternativeName>
</protein>
<dbReference type="GO" id="GO:0045454">
    <property type="term" value="P:cell redox homeostasis"/>
    <property type="evidence" value="ECO:0007669"/>
    <property type="project" value="TreeGrafter"/>
</dbReference>
<evidence type="ECO:0000256" key="2">
    <source>
        <dbReference type="ARBA" id="ARBA00011245"/>
    </source>
</evidence>
<evidence type="ECO:0000256" key="1">
    <source>
        <dbReference type="ARBA" id="ARBA00003330"/>
    </source>
</evidence>
<keyword evidence="8" id="KW-0676">Redox-active center</keyword>
<keyword evidence="7" id="KW-1015">Disulfide bond</keyword>
<evidence type="ECO:0000256" key="10">
    <source>
        <dbReference type="ARBA" id="ARBA00038489"/>
    </source>
</evidence>
<dbReference type="Pfam" id="PF00578">
    <property type="entry name" value="AhpC-TSA"/>
    <property type="match status" value="1"/>
</dbReference>
<accession>A0A212KYC7</accession>
<dbReference type="GO" id="GO:0034599">
    <property type="term" value="P:cellular response to oxidative stress"/>
    <property type="evidence" value="ECO:0007669"/>
    <property type="project" value="TreeGrafter"/>
</dbReference>
<dbReference type="FunFam" id="3.40.30.10:FF:000007">
    <property type="entry name" value="Thioredoxin-dependent thiol peroxidase"/>
    <property type="match status" value="1"/>
</dbReference>
<evidence type="ECO:0000256" key="7">
    <source>
        <dbReference type="ARBA" id="ARBA00023157"/>
    </source>
</evidence>
<dbReference type="CDD" id="cd03017">
    <property type="entry name" value="PRX_BCP"/>
    <property type="match status" value="1"/>
</dbReference>
<dbReference type="EMBL" id="FMJD01000001">
    <property type="protein sequence ID" value="SCM70273.1"/>
    <property type="molecule type" value="Genomic_DNA"/>
</dbReference>
<dbReference type="PIRSF" id="PIRSF000239">
    <property type="entry name" value="AHPC"/>
    <property type="match status" value="1"/>
</dbReference>
<dbReference type="GO" id="GO:0005737">
    <property type="term" value="C:cytoplasm"/>
    <property type="evidence" value="ECO:0007669"/>
    <property type="project" value="TreeGrafter"/>
</dbReference>
<comment type="similarity">
    <text evidence="10">Belongs to the peroxiredoxin family. BCP/PrxQ subfamily.</text>
</comment>
<dbReference type="AlphaFoldDB" id="A0A212KYC7"/>
<evidence type="ECO:0000256" key="5">
    <source>
        <dbReference type="ARBA" id="ARBA00022862"/>
    </source>
</evidence>
<dbReference type="PANTHER" id="PTHR42801">
    <property type="entry name" value="THIOREDOXIN-DEPENDENT PEROXIDE REDUCTASE"/>
    <property type="match status" value="1"/>
</dbReference>
<dbReference type="InterPro" id="IPR013766">
    <property type="entry name" value="Thioredoxin_domain"/>
</dbReference>
<dbReference type="GO" id="GO:0008379">
    <property type="term" value="F:thioredoxin peroxidase activity"/>
    <property type="evidence" value="ECO:0007669"/>
    <property type="project" value="TreeGrafter"/>
</dbReference>
<gene>
    <name evidence="15" type="primary">bcp</name>
    <name evidence="15" type="ORF">KL86PLE_10094</name>
</gene>
<dbReference type="SUPFAM" id="SSF52833">
    <property type="entry name" value="Thioredoxin-like"/>
    <property type="match status" value="1"/>
</dbReference>
<dbReference type="RefSeq" id="WP_100082015.1">
    <property type="nucleotide sequence ID" value="NZ_LT608334.1"/>
</dbReference>
<keyword evidence="4 15" id="KW-0575">Peroxidase</keyword>
<dbReference type="InterPro" id="IPR050924">
    <property type="entry name" value="Peroxiredoxin_BCP/PrxQ"/>
</dbReference>
<feature type="domain" description="Thioredoxin" evidence="14">
    <location>
        <begin position="4"/>
        <end position="154"/>
    </location>
</feature>
<evidence type="ECO:0000256" key="6">
    <source>
        <dbReference type="ARBA" id="ARBA00023002"/>
    </source>
</evidence>
<evidence type="ECO:0000256" key="11">
    <source>
        <dbReference type="ARBA" id="ARBA00042639"/>
    </source>
</evidence>
<evidence type="ECO:0000256" key="4">
    <source>
        <dbReference type="ARBA" id="ARBA00022559"/>
    </source>
</evidence>
<dbReference type="InterPro" id="IPR036249">
    <property type="entry name" value="Thioredoxin-like_sf"/>
</dbReference>
<reference evidence="15" key="1">
    <citation type="submission" date="2016-08" db="EMBL/GenBank/DDBJ databases">
        <authorList>
            <person name="Seilhamer J.J."/>
        </authorList>
    </citation>
    <scope>NUCLEOTIDE SEQUENCE</scope>
    <source>
        <strain evidence="15">86</strain>
    </source>
</reference>
<evidence type="ECO:0000313" key="15">
    <source>
        <dbReference type="EMBL" id="SCM70273.1"/>
    </source>
</evidence>
<sequence length="154" mass="16473">MTAVAVGSPAPDFTLPTDEGEVSLAALRGRPVVVYFYPKDDTSGCTREAIGFSCLADEFEKAGATVIGISPDTVEKHGKFRVKHKLTVALGSDPEHKVAESYGAWGEKSLYGKKYLGIIRSTVLIARDGTVARVWPKVKVEGHAEEVLAAVKAL</sequence>
<evidence type="ECO:0000256" key="8">
    <source>
        <dbReference type="ARBA" id="ARBA00023284"/>
    </source>
</evidence>
<evidence type="ECO:0000256" key="9">
    <source>
        <dbReference type="ARBA" id="ARBA00032824"/>
    </source>
</evidence>
<dbReference type="EC" id="1.11.1.24" evidence="3"/>
<dbReference type="InterPro" id="IPR000866">
    <property type="entry name" value="AhpC/TSA"/>
</dbReference>
<comment type="function">
    <text evidence="1">Thiol-specific peroxidase that catalyzes the reduction of hydrogen peroxide and organic hydroperoxides to water and alcohols, respectively. Plays a role in cell protection against oxidative stress by detoxifying peroxides and as sensor of hydrogen peroxide-mediated signaling events.</text>
</comment>
<proteinExistence type="inferred from homology"/>
<evidence type="ECO:0000256" key="12">
    <source>
        <dbReference type="ARBA" id="ARBA00049091"/>
    </source>
</evidence>
<keyword evidence="5" id="KW-0049">Antioxidant</keyword>
<evidence type="ECO:0000259" key="14">
    <source>
        <dbReference type="PROSITE" id="PS51352"/>
    </source>
</evidence>
<comment type="catalytic activity">
    <reaction evidence="12">
        <text>a hydroperoxide + [thioredoxin]-dithiol = an alcohol + [thioredoxin]-disulfide + H2O</text>
        <dbReference type="Rhea" id="RHEA:62620"/>
        <dbReference type="Rhea" id="RHEA-COMP:10698"/>
        <dbReference type="Rhea" id="RHEA-COMP:10700"/>
        <dbReference type="ChEBI" id="CHEBI:15377"/>
        <dbReference type="ChEBI" id="CHEBI:29950"/>
        <dbReference type="ChEBI" id="CHEBI:30879"/>
        <dbReference type="ChEBI" id="CHEBI:35924"/>
        <dbReference type="ChEBI" id="CHEBI:50058"/>
        <dbReference type="EC" id="1.11.1.24"/>
    </reaction>
</comment>
<dbReference type="Gene3D" id="3.40.30.10">
    <property type="entry name" value="Glutaredoxin"/>
    <property type="match status" value="1"/>
</dbReference>